<evidence type="ECO:0000256" key="5">
    <source>
        <dbReference type="ARBA" id="ARBA00022729"/>
    </source>
</evidence>
<keyword evidence="9" id="KW-0326">Glycosidase</keyword>
<organism evidence="14 15">
    <name type="scientific">Cnephaeus nilssonii</name>
    <name type="common">Northern bat</name>
    <name type="synonym">Eptesicus nilssonii</name>
    <dbReference type="NCBI Taxonomy" id="3371016"/>
    <lineage>
        <taxon>Eukaryota</taxon>
        <taxon>Metazoa</taxon>
        <taxon>Chordata</taxon>
        <taxon>Craniata</taxon>
        <taxon>Vertebrata</taxon>
        <taxon>Euteleostomi</taxon>
        <taxon>Mammalia</taxon>
        <taxon>Eutheria</taxon>
        <taxon>Laurasiatheria</taxon>
        <taxon>Chiroptera</taxon>
        <taxon>Yangochiroptera</taxon>
        <taxon>Vespertilionidae</taxon>
        <taxon>Cnephaeus</taxon>
    </lineage>
</organism>
<keyword evidence="5" id="KW-0732">Signal</keyword>
<dbReference type="Gene3D" id="3.20.20.80">
    <property type="entry name" value="Glycosidases"/>
    <property type="match status" value="2"/>
</dbReference>
<dbReference type="Pfam" id="PF00704">
    <property type="entry name" value="Glyco_hydro_18"/>
    <property type="match status" value="1"/>
</dbReference>
<dbReference type="InterPro" id="IPR001223">
    <property type="entry name" value="Glyco_hydro18_cat"/>
</dbReference>
<evidence type="ECO:0000256" key="11">
    <source>
        <dbReference type="SAM" id="MobiDB-lite"/>
    </source>
</evidence>
<dbReference type="SUPFAM" id="SSF51445">
    <property type="entry name" value="(Trans)glycosidases"/>
    <property type="match status" value="1"/>
</dbReference>
<comment type="catalytic activity">
    <reaction evidence="1">
        <text>Random endo-hydrolysis of N-acetyl-beta-D-glucosaminide (1-&gt;4)-beta-linkages in chitin and chitodextrins.</text>
        <dbReference type="EC" id="3.2.1.14"/>
    </reaction>
</comment>
<dbReference type="InterPro" id="IPR036508">
    <property type="entry name" value="Chitin-bd_dom_sf"/>
</dbReference>
<feature type="domain" description="Chitin-binding type-2" evidence="12">
    <location>
        <begin position="549"/>
        <end position="598"/>
    </location>
</feature>
<proteinExistence type="inferred from homology"/>
<dbReference type="InterPro" id="IPR017853">
    <property type="entry name" value="GH"/>
</dbReference>
<keyword evidence="6" id="KW-0378">Hydrolase</keyword>
<evidence type="ECO:0000259" key="13">
    <source>
        <dbReference type="PROSITE" id="PS51910"/>
    </source>
</evidence>
<keyword evidence="4" id="KW-0147">Chitin-binding</keyword>
<name>A0AA40LJL3_CNENI</name>
<dbReference type="Proteomes" id="UP001177744">
    <property type="component" value="Unassembled WGS sequence"/>
</dbReference>
<dbReference type="PROSITE" id="PS50940">
    <property type="entry name" value="CHIT_BIND_II"/>
    <property type="match status" value="1"/>
</dbReference>
<dbReference type="PROSITE" id="PS51910">
    <property type="entry name" value="GH18_2"/>
    <property type="match status" value="1"/>
</dbReference>
<dbReference type="PANTHER" id="PTHR11177:SF248">
    <property type="entry name" value="CHITOTRIOSIDASE-1"/>
    <property type="match status" value="1"/>
</dbReference>
<evidence type="ECO:0000259" key="12">
    <source>
        <dbReference type="PROSITE" id="PS50940"/>
    </source>
</evidence>
<dbReference type="GO" id="GO:0005576">
    <property type="term" value="C:extracellular region"/>
    <property type="evidence" value="ECO:0007669"/>
    <property type="project" value="InterPro"/>
</dbReference>
<dbReference type="Pfam" id="PF01607">
    <property type="entry name" value="CBM_14"/>
    <property type="match status" value="1"/>
</dbReference>
<evidence type="ECO:0000256" key="8">
    <source>
        <dbReference type="ARBA" id="ARBA00023157"/>
    </source>
</evidence>
<dbReference type="FunFam" id="3.10.50.10:FF:000001">
    <property type="entry name" value="Chitinase 3-like 1"/>
    <property type="match status" value="1"/>
</dbReference>
<evidence type="ECO:0000256" key="3">
    <source>
        <dbReference type="ARBA" id="ARBA00012729"/>
    </source>
</evidence>
<dbReference type="InterPro" id="IPR050314">
    <property type="entry name" value="Glycosyl_Hydrlase_18"/>
</dbReference>
<dbReference type="SMART" id="SM00494">
    <property type="entry name" value="ChtBD2"/>
    <property type="match status" value="1"/>
</dbReference>
<comment type="caution">
    <text evidence="14">The sequence shown here is derived from an EMBL/GenBank/DDBJ whole genome shotgun (WGS) entry which is preliminary data.</text>
</comment>
<keyword evidence="15" id="KW-1185">Reference proteome</keyword>
<keyword evidence="10" id="KW-0119">Carbohydrate metabolism</keyword>
<dbReference type="InterPro" id="IPR011583">
    <property type="entry name" value="Chitinase_II/V-like_cat"/>
</dbReference>
<dbReference type="PANTHER" id="PTHR11177">
    <property type="entry name" value="CHITINASE"/>
    <property type="match status" value="1"/>
</dbReference>
<dbReference type="AlphaFoldDB" id="A0AA40LJL3"/>
<evidence type="ECO:0000256" key="7">
    <source>
        <dbReference type="ARBA" id="ARBA00023024"/>
    </source>
</evidence>
<dbReference type="GO" id="GO:0008061">
    <property type="term" value="F:chitin binding"/>
    <property type="evidence" value="ECO:0007669"/>
    <property type="project" value="UniProtKB-KW"/>
</dbReference>
<keyword evidence="8" id="KW-1015">Disulfide bond</keyword>
<evidence type="ECO:0000256" key="6">
    <source>
        <dbReference type="ARBA" id="ARBA00022801"/>
    </source>
</evidence>
<dbReference type="EMBL" id="JAULJE010000015">
    <property type="protein sequence ID" value="KAK1333973.1"/>
    <property type="molecule type" value="Genomic_DNA"/>
</dbReference>
<dbReference type="GO" id="GO:0006032">
    <property type="term" value="P:chitin catabolic process"/>
    <property type="evidence" value="ECO:0007669"/>
    <property type="project" value="UniProtKB-KW"/>
</dbReference>
<evidence type="ECO:0000256" key="4">
    <source>
        <dbReference type="ARBA" id="ARBA00022669"/>
    </source>
</evidence>
<dbReference type="PROSITE" id="PS01095">
    <property type="entry name" value="GH18_1"/>
    <property type="match status" value="1"/>
</dbReference>
<dbReference type="InterPro" id="IPR001579">
    <property type="entry name" value="Glyco_hydro_18_chit_AS"/>
</dbReference>
<dbReference type="CDD" id="cd02872">
    <property type="entry name" value="GH18_chitolectin_chitotriosidase"/>
    <property type="match status" value="1"/>
</dbReference>
<dbReference type="InterPro" id="IPR002557">
    <property type="entry name" value="Chitin-bd_dom"/>
</dbReference>
<dbReference type="SUPFAM" id="SSF54556">
    <property type="entry name" value="Chitinase insertion domain"/>
    <property type="match status" value="1"/>
</dbReference>
<keyword evidence="7" id="KW-0146">Chitin degradation</keyword>
<feature type="domain" description="GH18" evidence="13">
    <location>
        <begin position="38"/>
        <end position="423"/>
    </location>
</feature>
<keyword evidence="10" id="KW-0624">Polysaccharide degradation</keyword>
<feature type="region of interest" description="Disordered" evidence="11">
    <location>
        <begin position="517"/>
        <end position="562"/>
    </location>
</feature>
<dbReference type="EC" id="3.2.1.14" evidence="3"/>
<feature type="compositionally biased region" description="Pro residues" evidence="11">
    <location>
        <begin position="534"/>
        <end position="549"/>
    </location>
</feature>
<dbReference type="GO" id="GO:0008843">
    <property type="term" value="F:endochitinase activity"/>
    <property type="evidence" value="ECO:0007669"/>
    <property type="project" value="UniProtKB-EC"/>
</dbReference>
<evidence type="ECO:0000256" key="2">
    <source>
        <dbReference type="ARBA" id="ARBA00009121"/>
    </source>
</evidence>
<evidence type="ECO:0000256" key="9">
    <source>
        <dbReference type="ARBA" id="ARBA00023295"/>
    </source>
</evidence>
<comment type="similarity">
    <text evidence="2">Belongs to the glycosyl hydrolase 18 family. Chitinase class II subfamily.</text>
</comment>
<evidence type="ECO:0000313" key="15">
    <source>
        <dbReference type="Proteomes" id="UP001177744"/>
    </source>
</evidence>
<dbReference type="SUPFAM" id="SSF57625">
    <property type="entry name" value="Invertebrate chitin-binding proteins"/>
    <property type="match status" value="1"/>
</dbReference>
<dbReference type="SMART" id="SM00636">
    <property type="entry name" value="Glyco_18"/>
    <property type="match status" value="1"/>
</dbReference>
<sequence length="598" mass="64082">MLTLGLSRRRIAGPAAPPIRPQRPADWRFSPCPPGAPEKLVCYFTNWAQYRQGAARFLPPDVDPGLCTHLVYAFAGMEGHQLSPVEWNDEQLYRAFNGLKQRRARGRGPEPGPALQPAPCANPQLKTLLAVGGWNFGTQKFTDMVATAQNRQTFVTSAIAFLRRHGFDGLDLDWEYPGGRGSPPTDKQRFTLLVQELAAAFQREAEASGKERLLLSAAVPAGSQAIAAGYEVDRIARSLDFISLMAYDLHGSWEQTTGHHSALYPRQGEQGAAAELNVDHAVQQWLQKGTPAGKLVLGVPTYGRTFTLASPADTGVGAPATGPGTPGPFTKEAGLLAYYEVCAWQGAAQHRIPEQEVPYAVRGDQWVGFDDAESLKAKVGYLKRRGLGGAMVWAMDMDDFGGSFCNQGRYPLLRTLRTELQEVAPESQAPRLVAGPPQRPSLRGGCFSREEACTITPRGAPDPHDTRAQAFRGPWPVWLLSAVGGVWGGLCPPVVADGVAVGSGPLGGPWLNPACLPGLPHSPSERPQPETPTTAPPSEPEGGPGPGPGPSCQGQADGLYPHPQDPSSFYSCAGGRLFLQRCPQGLVFSAACQCCTWA</sequence>
<gene>
    <name evidence="14" type="ORF">QTO34_004971</name>
</gene>
<accession>A0AA40LJL3</accession>
<dbReference type="InterPro" id="IPR029070">
    <property type="entry name" value="Chitinase_insertion_sf"/>
</dbReference>
<reference evidence="14" key="1">
    <citation type="submission" date="2023-06" db="EMBL/GenBank/DDBJ databases">
        <title>Reference genome for the Northern bat (Eptesicus nilssonii), a most northern bat species.</title>
        <authorList>
            <person name="Laine V.N."/>
            <person name="Pulliainen A.T."/>
            <person name="Lilley T.M."/>
        </authorList>
    </citation>
    <scope>NUCLEOTIDE SEQUENCE</scope>
    <source>
        <strain evidence="14">BLF_Eptnil</strain>
        <tissue evidence="14">Kidney</tissue>
    </source>
</reference>
<dbReference type="Gene3D" id="3.10.50.10">
    <property type="match status" value="1"/>
</dbReference>
<protein>
    <recommendedName>
        <fullName evidence="3">chitinase</fullName>
        <ecNumber evidence="3">3.2.1.14</ecNumber>
    </recommendedName>
</protein>
<evidence type="ECO:0000256" key="10">
    <source>
        <dbReference type="ARBA" id="ARBA00023326"/>
    </source>
</evidence>
<evidence type="ECO:0000256" key="1">
    <source>
        <dbReference type="ARBA" id="ARBA00000822"/>
    </source>
</evidence>
<evidence type="ECO:0000313" key="14">
    <source>
        <dbReference type="EMBL" id="KAK1333973.1"/>
    </source>
</evidence>
<dbReference type="GO" id="GO:0000272">
    <property type="term" value="P:polysaccharide catabolic process"/>
    <property type="evidence" value="ECO:0007669"/>
    <property type="project" value="UniProtKB-KW"/>
</dbReference>
<dbReference type="FunFam" id="3.20.20.80:FF:000007">
    <property type="entry name" value="Acidic mammalian chitinase"/>
    <property type="match status" value="1"/>
</dbReference>